<evidence type="ECO:0000313" key="2">
    <source>
        <dbReference type="Proteomes" id="UP001154282"/>
    </source>
</evidence>
<name>A0AAV0M9T2_9ROSI</name>
<comment type="caution">
    <text evidence="1">The sequence shown here is derived from an EMBL/GenBank/DDBJ whole genome shotgun (WGS) entry which is preliminary data.</text>
</comment>
<proteinExistence type="predicted"/>
<dbReference type="Proteomes" id="UP001154282">
    <property type="component" value="Unassembled WGS sequence"/>
</dbReference>
<evidence type="ECO:0000313" key="1">
    <source>
        <dbReference type="EMBL" id="CAI0442739.1"/>
    </source>
</evidence>
<protein>
    <submittedName>
        <fullName evidence="1">Uncharacterized protein</fullName>
    </submittedName>
</protein>
<keyword evidence="2" id="KW-1185">Reference proteome</keyword>
<dbReference type="AlphaFoldDB" id="A0AAV0M9T2"/>
<accession>A0AAV0M9T2</accession>
<organism evidence="1 2">
    <name type="scientific">Linum tenue</name>
    <dbReference type="NCBI Taxonomy" id="586396"/>
    <lineage>
        <taxon>Eukaryota</taxon>
        <taxon>Viridiplantae</taxon>
        <taxon>Streptophyta</taxon>
        <taxon>Embryophyta</taxon>
        <taxon>Tracheophyta</taxon>
        <taxon>Spermatophyta</taxon>
        <taxon>Magnoliopsida</taxon>
        <taxon>eudicotyledons</taxon>
        <taxon>Gunneridae</taxon>
        <taxon>Pentapetalae</taxon>
        <taxon>rosids</taxon>
        <taxon>fabids</taxon>
        <taxon>Malpighiales</taxon>
        <taxon>Linaceae</taxon>
        <taxon>Linum</taxon>
    </lineage>
</organism>
<reference evidence="1" key="1">
    <citation type="submission" date="2022-08" db="EMBL/GenBank/DDBJ databases">
        <authorList>
            <person name="Gutierrez-Valencia J."/>
        </authorList>
    </citation>
    <scope>NUCLEOTIDE SEQUENCE</scope>
</reference>
<sequence length="79" mass="8999">MATESDIIDKIANVSLTEEEEASIKIEECDEEKDIEEVITELRIAGKIVAGRLGLARVMKNILKEVWRLKKAFDVRINQ</sequence>
<gene>
    <name evidence="1" type="ORF">LITE_LOCUS27372</name>
</gene>
<dbReference type="EMBL" id="CAMGYJ010000007">
    <property type="protein sequence ID" value="CAI0442739.1"/>
    <property type="molecule type" value="Genomic_DNA"/>
</dbReference>